<organism evidence="2 3">
    <name type="scientific">Salinirubellus salinus</name>
    <dbReference type="NCBI Taxonomy" id="1364945"/>
    <lineage>
        <taxon>Archaea</taxon>
        <taxon>Methanobacteriati</taxon>
        <taxon>Methanobacteriota</taxon>
        <taxon>Stenosarchaea group</taxon>
        <taxon>Halobacteria</taxon>
        <taxon>Halobacteriales</taxon>
        <taxon>Natronomonadaceae</taxon>
        <taxon>Salinirubellus</taxon>
    </lineage>
</organism>
<proteinExistence type="predicted"/>
<accession>A0A9E7R2G3</accession>
<dbReference type="GeneID" id="74944379"/>
<dbReference type="EMBL" id="CP104003">
    <property type="protein sequence ID" value="UWM54024.1"/>
    <property type="molecule type" value="Genomic_DNA"/>
</dbReference>
<sequence length="181" mass="19203">MREVRACDFCGEAAAGVFEVLPTGVAGDEPKRMVLCGACEETLAGVVDPLLDARPAADEPLVAEAEPTGDGEMASEAAAENHDGVRETEDEDAAADVDAVSDDDEDVHEAGGRPTRNRSGTPKGYSKVMRFLEGREFPMEREAAEEMVAEAYELDPATVSAAIDHAAKHGRVRVASGKLFR</sequence>
<dbReference type="Proteomes" id="UP001057580">
    <property type="component" value="Chromosome"/>
</dbReference>
<feature type="compositionally biased region" description="Acidic residues" evidence="1">
    <location>
        <begin position="88"/>
        <end position="107"/>
    </location>
</feature>
<evidence type="ECO:0000256" key="1">
    <source>
        <dbReference type="SAM" id="MobiDB-lite"/>
    </source>
</evidence>
<keyword evidence="3" id="KW-1185">Reference proteome</keyword>
<dbReference type="AlphaFoldDB" id="A0A9E7R2G3"/>
<gene>
    <name evidence="2" type="ORF">N0B31_18115</name>
</gene>
<dbReference type="RefSeq" id="WP_260593018.1">
    <property type="nucleotide sequence ID" value="NZ_CP104003.1"/>
</dbReference>
<evidence type="ECO:0000313" key="2">
    <source>
        <dbReference type="EMBL" id="UWM54024.1"/>
    </source>
</evidence>
<protein>
    <submittedName>
        <fullName evidence="2">Uncharacterized protein</fullName>
    </submittedName>
</protein>
<dbReference type="KEGG" id="ssai:N0B31_18115"/>
<feature type="region of interest" description="Disordered" evidence="1">
    <location>
        <begin position="64"/>
        <end position="124"/>
    </location>
</feature>
<reference evidence="2" key="1">
    <citation type="submission" date="2022-09" db="EMBL/GenBank/DDBJ databases">
        <title>Diverse halophilic archaea isolated from saline environments.</title>
        <authorList>
            <person name="Cui H.-L."/>
        </authorList>
    </citation>
    <scope>NUCLEOTIDE SEQUENCE</scope>
    <source>
        <strain evidence="2">ZS-35-S2</strain>
    </source>
</reference>
<evidence type="ECO:0000313" key="3">
    <source>
        <dbReference type="Proteomes" id="UP001057580"/>
    </source>
</evidence>
<name>A0A9E7R2G3_9EURY</name>